<keyword evidence="2" id="KW-1185">Reference proteome</keyword>
<dbReference type="PANTHER" id="PTHR36302:SF1">
    <property type="entry name" value="COPPER CHAPERONE PCU(A)C"/>
    <property type="match status" value="1"/>
</dbReference>
<gene>
    <name evidence="1" type="ORF">E6W36_07230</name>
</gene>
<organism evidence="1 2">
    <name type="scientific">Hankyongella ginsenosidimutans</name>
    <dbReference type="NCBI Taxonomy" id="1763828"/>
    <lineage>
        <taxon>Bacteria</taxon>
        <taxon>Pseudomonadati</taxon>
        <taxon>Pseudomonadota</taxon>
        <taxon>Alphaproteobacteria</taxon>
        <taxon>Sphingomonadales</taxon>
        <taxon>Sphingomonadaceae</taxon>
        <taxon>Hankyongella</taxon>
    </lineage>
</organism>
<dbReference type="Proteomes" id="UP000298714">
    <property type="component" value="Chromosome"/>
</dbReference>
<dbReference type="PANTHER" id="PTHR36302">
    <property type="entry name" value="BLR7088 PROTEIN"/>
    <property type="match status" value="1"/>
</dbReference>
<name>A0A4D7C2V9_9SPHN</name>
<proteinExistence type="predicted"/>
<sequence length="166" mass="17412">MVYQVHTIGGYHDADPNCSGRRPDCSHPVCLCPDRQAAGERRLVRLPPVASRPAAGYLTIKGGAQADTLLKAEAPFAGRVELHAMKSEGGIMKMIQQDKIDVPANGTVTLAPGGMHLMFFDLKNPPAAGAKATVTLTFAKAGAVSVPVEVRAVTGEPAAKDHGSHH</sequence>
<dbReference type="SUPFAM" id="SSF110087">
    <property type="entry name" value="DR1885-like metal-binding protein"/>
    <property type="match status" value="1"/>
</dbReference>
<dbReference type="Gene3D" id="2.60.40.1890">
    <property type="entry name" value="PCu(A)C copper chaperone"/>
    <property type="match status" value="1"/>
</dbReference>
<reference evidence="2" key="1">
    <citation type="submission" date="2019-04" db="EMBL/GenBank/DDBJ databases">
        <title>Complete genome sequence of Sphingomonas sp. W1-2-3.</title>
        <authorList>
            <person name="Im W.T."/>
        </authorList>
    </citation>
    <scope>NUCLEOTIDE SEQUENCE [LARGE SCALE GENOMIC DNA]</scope>
    <source>
        <strain evidence="2">W1-2-3</strain>
    </source>
</reference>
<dbReference type="InterPro" id="IPR058248">
    <property type="entry name" value="Lxx211020-like"/>
</dbReference>
<accession>A0A4D7C2V9</accession>
<dbReference type="InterPro" id="IPR036182">
    <property type="entry name" value="PCuAC_sf"/>
</dbReference>
<dbReference type="EMBL" id="CP039704">
    <property type="protein sequence ID" value="QCI79411.1"/>
    <property type="molecule type" value="Genomic_DNA"/>
</dbReference>
<dbReference type="KEGG" id="hgn:E6W36_07230"/>
<dbReference type="InterPro" id="IPR007410">
    <property type="entry name" value="LpqE-like"/>
</dbReference>
<protein>
    <submittedName>
        <fullName evidence="1">Copper chaperone PCu(A)C</fullName>
    </submittedName>
</protein>
<evidence type="ECO:0000313" key="1">
    <source>
        <dbReference type="EMBL" id="QCI79411.1"/>
    </source>
</evidence>
<dbReference type="AlphaFoldDB" id="A0A4D7C2V9"/>
<dbReference type="Pfam" id="PF04314">
    <property type="entry name" value="PCuAC"/>
    <property type="match status" value="1"/>
</dbReference>
<evidence type="ECO:0000313" key="2">
    <source>
        <dbReference type="Proteomes" id="UP000298714"/>
    </source>
</evidence>